<keyword evidence="2 5" id="KW-0812">Transmembrane</keyword>
<keyword evidence="3 5" id="KW-1133">Transmembrane helix</keyword>
<comment type="subcellular location">
    <subcellularLocation>
        <location evidence="1">Membrane</location>
        <topology evidence="1">Multi-pass membrane protein</topology>
    </subcellularLocation>
</comment>
<feature type="transmembrane region" description="Helical" evidence="5">
    <location>
        <begin position="6"/>
        <end position="21"/>
    </location>
</feature>
<comment type="caution">
    <text evidence="6">The sequence shown here is derived from an EMBL/GenBank/DDBJ whole genome shotgun (WGS) entry which is preliminary data.</text>
</comment>
<evidence type="ECO:0000256" key="4">
    <source>
        <dbReference type="ARBA" id="ARBA00023136"/>
    </source>
</evidence>
<dbReference type="PANTHER" id="PTHR37306:SF1">
    <property type="entry name" value="COLICIN V PRODUCTION PROTEIN"/>
    <property type="match status" value="1"/>
</dbReference>
<name>A0ABS5S1K0_9FLAO</name>
<dbReference type="Proteomes" id="UP001297092">
    <property type="component" value="Unassembled WGS sequence"/>
</dbReference>
<dbReference type="PANTHER" id="PTHR37306">
    <property type="entry name" value="COLICIN V PRODUCTION PROTEIN"/>
    <property type="match status" value="1"/>
</dbReference>
<evidence type="ECO:0000256" key="2">
    <source>
        <dbReference type="ARBA" id="ARBA00022692"/>
    </source>
</evidence>
<dbReference type="RefSeq" id="WP_214111947.1">
    <property type="nucleotide sequence ID" value="NZ_JAHCTB010000001.1"/>
</dbReference>
<keyword evidence="7" id="KW-1185">Reference proteome</keyword>
<evidence type="ECO:0000313" key="7">
    <source>
        <dbReference type="Proteomes" id="UP001297092"/>
    </source>
</evidence>
<gene>
    <name evidence="6" type="ORF">KIV10_02725</name>
</gene>
<feature type="transmembrane region" description="Helical" evidence="5">
    <location>
        <begin position="28"/>
        <end position="45"/>
    </location>
</feature>
<evidence type="ECO:0000256" key="1">
    <source>
        <dbReference type="ARBA" id="ARBA00004141"/>
    </source>
</evidence>
<sequence length="184" mass="20619">MNTLDVIIGVILIIAFFMGFSKGLLRALASLVGIVVGVYCALFFREPVGDYLIRWFDWSADTTSAVAFILTLVLVMILFSILGRILTKVADFAMLGIFNKIFGGIFNVLKYSFLLSVVFMLVNSSESYRILSDTEREDSKLYPTIVAIAPAILPKVMEEINEYETENFDEEKEGLFENPENPSS</sequence>
<protein>
    <submittedName>
        <fullName evidence="6">CvpA family protein</fullName>
    </submittedName>
</protein>
<evidence type="ECO:0000313" key="6">
    <source>
        <dbReference type="EMBL" id="MBT0607088.1"/>
    </source>
</evidence>
<proteinExistence type="predicted"/>
<dbReference type="EMBL" id="JAHCTB010000001">
    <property type="protein sequence ID" value="MBT0607088.1"/>
    <property type="molecule type" value="Genomic_DNA"/>
</dbReference>
<accession>A0ABS5S1K0</accession>
<dbReference type="InterPro" id="IPR003825">
    <property type="entry name" value="Colicin-V_CvpA"/>
</dbReference>
<dbReference type="Pfam" id="PF02674">
    <property type="entry name" value="Colicin_V"/>
    <property type="match status" value="1"/>
</dbReference>
<organism evidence="6 7">
    <name type="scientific">Aequorivita echinoideorum</name>
    <dbReference type="NCBI Taxonomy" id="1549647"/>
    <lineage>
        <taxon>Bacteria</taxon>
        <taxon>Pseudomonadati</taxon>
        <taxon>Bacteroidota</taxon>
        <taxon>Flavobacteriia</taxon>
        <taxon>Flavobacteriales</taxon>
        <taxon>Flavobacteriaceae</taxon>
        <taxon>Aequorivita</taxon>
    </lineage>
</organism>
<evidence type="ECO:0000256" key="5">
    <source>
        <dbReference type="SAM" id="Phobius"/>
    </source>
</evidence>
<feature type="transmembrane region" description="Helical" evidence="5">
    <location>
        <begin position="98"/>
        <end position="122"/>
    </location>
</feature>
<keyword evidence="4 5" id="KW-0472">Membrane</keyword>
<feature type="transmembrane region" description="Helical" evidence="5">
    <location>
        <begin position="65"/>
        <end position="86"/>
    </location>
</feature>
<evidence type="ECO:0000256" key="3">
    <source>
        <dbReference type="ARBA" id="ARBA00022989"/>
    </source>
</evidence>
<reference evidence="6 7" key="1">
    <citation type="submission" date="2021-05" db="EMBL/GenBank/DDBJ databases">
        <title>Aequorivita echinoideorum JCM 30378 genome.</title>
        <authorList>
            <person name="Zhang H."/>
            <person name="Li C."/>
        </authorList>
    </citation>
    <scope>NUCLEOTIDE SEQUENCE [LARGE SCALE GENOMIC DNA]</scope>
    <source>
        <strain evidence="6 7">JCM30378</strain>
    </source>
</reference>